<feature type="domain" description="Outer membrane protein assembly factor BamE" evidence="5">
    <location>
        <begin position="33"/>
        <end position="101"/>
    </location>
</feature>
<dbReference type="InterPro" id="IPR026592">
    <property type="entry name" value="BamE"/>
</dbReference>
<name>A0A4R7BAT8_9NEIS</name>
<gene>
    <name evidence="4" type="primary">bamE</name>
    <name evidence="6" type="ORF">DFP86_102184</name>
</gene>
<comment type="similarity">
    <text evidence="4">Belongs to the BamE family.</text>
</comment>
<dbReference type="PANTHER" id="PTHR37482">
    <property type="entry name" value="OUTER MEMBRANE PROTEIN ASSEMBLY FACTOR BAME"/>
    <property type="match status" value="1"/>
</dbReference>
<sequence length="126" mass="13810">MRALTLVAVIALSGCTYLNPANWHPYHMEIQQGNLITQDDVARLKLGMTRSQVRFVLGTPLVADSFHANRWDYKYQLFQNGTKVADKLLTVTFSGDTLNKIDGDAMPPEVPVVPLNASAPAAATKP</sequence>
<keyword evidence="7" id="KW-1185">Reference proteome</keyword>
<dbReference type="GO" id="GO:1990063">
    <property type="term" value="C:Bam protein complex"/>
    <property type="evidence" value="ECO:0007669"/>
    <property type="project" value="TreeGrafter"/>
</dbReference>
<dbReference type="Gene3D" id="3.30.1450.10">
    <property type="match status" value="1"/>
</dbReference>
<organism evidence="6 7">
    <name type="scientific">Paludibacterium purpuratum</name>
    <dbReference type="NCBI Taxonomy" id="1144873"/>
    <lineage>
        <taxon>Bacteria</taxon>
        <taxon>Pseudomonadati</taxon>
        <taxon>Pseudomonadota</taxon>
        <taxon>Betaproteobacteria</taxon>
        <taxon>Neisseriales</taxon>
        <taxon>Chromobacteriaceae</taxon>
        <taxon>Paludibacterium</taxon>
    </lineage>
</organism>
<evidence type="ECO:0000313" key="6">
    <source>
        <dbReference type="EMBL" id="TDR82070.1"/>
    </source>
</evidence>
<dbReference type="InterPro" id="IPR037873">
    <property type="entry name" value="BamE-like"/>
</dbReference>
<dbReference type="PROSITE" id="PS51257">
    <property type="entry name" value="PROKAR_LIPOPROTEIN"/>
    <property type="match status" value="1"/>
</dbReference>
<proteinExistence type="inferred from homology"/>
<evidence type="ECO:0000256" key="3">
    <source>
        <dbReference type="ARBA" id="ARBA00023237"/>
    </source>
</evidence>
<dbReference type="Pfam" id="PF04355">
    <property type="entry name" value="BamE"/>
    <property type="match status" value="1"/>
</dbReference>
<dbReference type="GO" id="GO:0043165">
    <property type="term" value="P:Gram-negative-bacterium-type cell outer membrane assembly"/>
    <property type="evidence" value="ECO:0007669"/>
    <property type="project" value="UniProtKB-UniRule"/>
</dbReference>
<protein>
    <recommendedName>
        <fullName evidence="4">Outer membrane protein assembly factor BamE</fullName>
    </recommendedName>
</protein>
<dbReference type="InterPro" id="IPR007450">
    <property type="entry name" value="BamE_dom"/>
</dbReference>
<dbReference type="HAMAP" id="MF_00925">
    <property type="entry name" value="OM_assembly_BamE"/>
    <property type="match status" value="1"/>
</dbReference>
<evidence type="ECO:0000313" key="7">
    <source>
        <dbReference type="Proteomes" id="UP000295611"/>
    </source>
</evidence>
<keyword evidence="3 4" id="KW-0998">Cell outer membrane</keyword>
<evidence type="ECO:0000256" key="2">
    <source>
        <dbReference type="ARBA" id="ARBA00023136"/>
    </source>
</evidence>
<comment type="function">
    <text evidence="4">Part of the outer membrane protein assembly complex, which is involved in assembly and insertion of beta-barrel proteins into the outer membrane.</text>
</comment>
<dbReference type="AlphaFoldDB" id="A0A4R7BAT8"/>
<reference evidence="6 7" key="1">
    <citation type="submission" date="2019-03" db="EMBL/GenBank/DDBJ databases">
        <title>Genomic Encyclopedia of Type Strains, Phase III (KMG-III): the genomes of soil and plant-associated and newly described type strains.</title>
        <authorList>
            <person name="Whitman W."/>
        </authorList>
    </citation>
    <scope>NUCLEOTIDE SEQUENCE [LARGE SCALE GENOMIC DNA]</scope>
    <source>
        <strain evidence="6 7">CECT 8976</strain>
    </source>
</reference>
<comment type="subunit">
    <text evidence="4">Part of the Bam complex.</text>
</comment>
<dbReference type="PANTHER" id="PTHR37482:SF1">
    <property type="entry name" value="OUTER MEMBRANE PROTEIN ASSEMBLY FACTOR BAME"/>
    <property type="match status" value="1"/>
</dbReference>
<evidence type="ECO:0000256" key="4">
    <source>
        <dbReference type="HAMAP-Rule" id="MF_00925"/>
    </source>
</evidence>
<dbReference type="Proteomes" id="UP000295611">
    <property type="component" value="Unassembled WGS sequence"/>
</dbReference>
<comment type="caution">
    <text evidence="6">The sequence shown here is derived from an EMBL/GenBank/DDBJ whole genome shotgun (WGS) entry which is preliminary data.</text>
</comment>
<evidence type="ECO:0000256" key="1">
    <source>
        <dbReference type="ARBA" id="ARBA00022729"/>
    </source>
</evidence>
<keyword evidence="1 4" id="KW-0732">Signal</keyword>
<keyword evidence="2 4" id="KW-0472">Membrane</keyword>
<dbReference type="GO" id="GO:0030674">
    <property type="term" value="F:protein-macromolecule adaptor activity"/>
    <property type="evidence" value="ECO:0007669"/>
    <property type="project" value="TreeGrafter"/>
</dbReference>
<keyword evidence="4" id="KW-0564">Palmitate</keyword>
<keyword evidence="4" id="KW-0449">Lipoprotein</keyword>
<comment type="subcellular location">
    <subcellularLocation>
        <location evidence="4">Cell outer membrane</location>
        <topology evidence="4">Lipid-anchor</topology>
    </subcellularLocation>
</comment>
<dbReference type="RefSeq" id="WP_133678504.1">
    <property type="nucleotide sequence ID" value="NZ_SNZP01000002.1"/>
</dbReference>
<dbReference type="EMBL" id="SNZP01000002">
    <property type="protein sequence ID" value="TDR82070.1"/>
    <property type="molecule type" value="Genomic_DNA"/>
</dbReference>
<dbReference type="GO" id="GO:0051205">
    <property type="term" value="P:protein insertion into membrane"/>
    <property type="evidence" value="ECO:0007669"/>
    <property type="project" value="UniProtKB-UniRule"/>
</dbReference>
<dbReference type="OrthoDB" id="9808250at2"/>
<accession>A0A4R7BAT8</accession>
<evidence type="ECO:0000259" key="5">
    <source>
        <dbReference type="Pfam" id="PF04355"/>
    </source>
</evidence>